<dbReference type="RefSeq" id="WP_388389129.1">
    <property type="nucleotide sequence ID" value="NZ_JBEYGJ010000025.1"/>
</dbReference>
<protein>
    <submittedName>
        <fullName evidence="5">Substrate-binding domain-containing protein</fullName>
    </submittedName>
</protein>
<keyword evidence="2" id="KW-0238">DNA-binding</keyword>
<comment type="caution">
    <text evidence="5">The sequence shown here is derived from an EMBL/GenBank/DDBJ whole genome shotgun (WGS) entry which is preliminary data.</text>
</comment>
<reference evidence="5 6" key="1">
    <citation type="submission" date="2024-10" db="EMBL/GenBank/DDBJ databases">
        <title>The Natural Products Discovery Center: Release of the First 8490 Sequenced Strains for Exploring Actinobacteria Biosynthetic Diversity.</title>
        <authorList>
            <person name="Kalkreuter E."/>
            <person name="Kautsar S.A."/>
            <person name="Yang D."/>
            <person name="Bader C.D."/>
            <person name="Teijaro C.N."/>
            <person name="Fluegel L."/>
            <person name="Davis C.M."/>
            <person name="Simpson J.R."/>
            <person name="Lauterbach L."/>
            <person name="Steele A.D."/>
            <person name="Gui C."/>
            <person name="Meng S."/>
            <person name="Li G."/>
            <person name="Viehrig K."/>
            <person name="Ye F."/>
            <person name="Su P."/>
            <person name="Kiefer A.F."/>
            <person name="Nichols A."/>
            <person name="Cepeda A.J."/>
            <person name="Yan W."/>
            <person name="Fan B."/>
            <person name="Jiang Y."/>
            <person name="Adhikari A."/>
            <person name="Zheng C.-J."/>
            <person name="Schuster L."/>
            <person name="Cowan T.M."/>
            <person name="Smanski M.J."/>
            <person name="Chevrette M.G."/>
            <person name="De Carvalho L.P.S."/>
            <person name="Shen B."/>
        </authorList>
    </citation>
    <scope>NUCLEOTIDE SEQUENCE [LARGE SCALE GENOMIC DNA]</scope>
    <source>
        <strain evidence="5 6">NPDC007066</strain>
    </source>
</reference>
<dbReference type="Proteomes" id="UP001601288">
    <property type="component" value="Unassembled WGS sequence"/>
</dbReference>
<evidence type="ECO:0000256" key="3">
    <source>
        <dbReference type="ARBA" id="ARBA00023163"/>
    </source>
</evidence>
<proteinExistence type="predicted"/>
<evidence type="ECO:0000256" key="2">
    <source>
        <dbReference type="ARBA" id="ARBA00023125"/>
    </source>
</evidence>
<dbReference type="EMBL" id="JBIAFP010000025">
    <property type="protein sequence ID" value="MFE9229402.1"/>
    <property type="molecule type" value="Genomic_DNA"/>
</dbReference>
<evidence type="ECO:0000313" key="5">
    <source>
        <dbReference type="EMBL" id="MFE9229402.1"/>
    </source>
</evidence>
<evidence type="ECO:0000313" key="6">
    <source>
        <dbReference type="Proteomes" id="UP001601288"/>
    </source>
</evidence>
<evidence type="ECO:0000256" key="1">
    <source>
        <dbReference type="ARBA" id="ARBA00023015"/>
    </source>
</evidence>
<gene>
    <name evidence="5" type="ORF">ACFYM3_33350</name>
</gene>
<dbReference type="PANTHER" id="PTHR30146">
    <property type="entry name" value="LACI-RELATED TRANSCRIPTIONAL REPRESSOR"/>
    <property type="match status" value="1"/>
</dbReference>
<dbReference type="PANTHER" id="PTHR30146:SF109">
    <property type="entry name" value="HTH-TYPE TRANSCRIPTIONAL REGULATOR GALS"/>
    <property type="match status" value="1"/>
</dbReference>
<feature type="domain" description="Transcriptional regulator LacI/GalR-like sensor" evidence="4">
    <location>
        <begin position="2"/>
        <end position="62"/>
    </location>
</feature>
<dbReference type="InterPro" id="IPR046335">
    <property type="entry name" value="LacI/GalR-like_sensor"/>
</dbReference>
<keyword evidence="3" id="KW-0804">Transcription</keyword>
<accession>A0ABW6LPB0</accession>
<keyword evidence="6" id="KW-1185">Reference proteome</keyword>
<dbReference type="InterPro" id="IPR028082">
    <property type="entry name" value="Peripla_BP_I"/>
</dbReference>
<dbReference type="Gene3D" id="3.40.50.2300">
    <property type="match status" value="1"/>
</dbReference>
<keyword evidence="1" id="KW-0805">Transcription regulation</keyword>
<organism evidence="5 6">
    <name type="scientific">Streptomyces massasporeus</name>
    <dbReference type="NCBI Taxonomy" id="67324"/>
    <lineage>
        <taxon>Bacteria</taxon>
        <taxon>Bacillati</taxon>
        <taxon>Actinomycetota</taxon>
        <taxon>Actinomycetes</taxon>
        <taxon>Kitasatosporales</taxon>
        <taxon>Streptomycetaceae</taxon>
        <taxon>Streptomyces</taxon>
    </lineage>
</organism>
<dbReference type="SUPFAM" id="SSF53822">
    <property type="entry name" value="Periplasmic binding protein-like I"/>
    <property type="match status" value="1"/>
</dbReference>
<name>A0ABW6LPB0_9ACTN</name>
<sequence>MSLVGFDDVPFATGLTPPLTTVRVPYGELGRSVVRLALEREERAAGDDHVVLSTRLVIRQSVRRLE</sequence>
<evidence type="ECO:0000259" key="4">
    <source>
        <dbReference type="Pfam" id="PF13377"/>
    </source>
</evidence>
<dbReference type="Pfam" id="PF13377">
    <property type="entry name" value="Peripla_BP_3"/>
    <property type="match status" value="1"/>
</dbReference>